<evidence type="ECO:0000256" key="7">
    <source>
        <dbReference type="ARBA" id="ARBA00023242"/>
    </source>
</evidence>
<keyword evidence="5" id="KW-0010">Activator</keyword>
<name>A0A438IL94_VITVI</name>
<dbReference type="SMR" id="A0A438IL94"/>
<keyword evidence="7" id="KW-0539">Nucleus</keyword>
<dbReference type="GO" id="GO:0003677">
    <property type="term" value="F:DNA binding"/>
    <property type="evidence" value="ECO:0007669"/>
    <property type="project" value="UniProtKB-KW"/>
</dbReference>
<organism evidence="11 12">
    <name type="scientific">Vitis vinifera</name>
    <name type="common">Grape</name>
    <dbReference type="NCBI Taxonomy" id="29760"/>
    <lineage>
        <taxon>Eukaryota</taxon>
        <taxon>Viridiplantae</taxon>
        <taxon>Streptophyta</taxon>
        <taxon>Embryophyta</taxon>
        <taxon>Tracheophyta</taxon>
        <taxon>Spermatophyta</taxon>
        <taxon>Magnoliopsida</taxon>
        <taxon>eudicotyledons</taxon>
        <taxon>Gunneridae</taxon>
        <taxon>Pentapetalae</taxon>
        <taxon>rosids</taxon>
        <taxon>Vitales</taxon>
        <taxon>Vitaceae</taxon>
        <taxon>Viteae</taxon>
        <taxon>Vitis</taxon>
    </lineage>
</organism>
<protein>
    <submittedName>
        <fullName evidence="11">Transcription factor MYB101</fullName>
    </submittedName>
</protein>
<feature type="region of interest" description="Disordered" evidence="8">
    <location>
        <begin position="1"/>
        <end position="32"/>
    </location>
</feature>
<dbReference type="InterPro" id="IPR001005">
    <property type="entry name" value="SANT/Myb"/>
</dbReference>
<dbReference type="FunFam" id="1.10.10.60:FF:000404">
    <property type="entry name" value="Transcription factor MYB97"/>
    <property type="match status" value="1"/>
</dbReference>
<reference evidence="11 12" key="1">
    <citation type="journal article" date="2018" name="PLoS Genet.">
        <title>Population sequencing reveals clonal diversity and ancestral inbreeding in the grapevine cultivar Chardonnay.</title>
        <authorList>
            <person name="Roach M.J."/>
            <person name="Johnson D.L."/>
            <person name="Bohlmann J."/>
            <person name="van Vuuren H.J."/>
            <person name="Jones S.J."/>
            <person name="Pretorius I.S."/>
            <person name="Schmidt S.A."/>
            <person name="Borneman A.R."/>
        </authorList>
    </citation>
    <scope>NUCLEOTIDE SEQUENCE [LARGE SCALE GENOMIC DNA]</scope>
    <source>
        <strain evidence="12">cv. Chardonnay</strain>
        <tissue evidence="11">Leaf</tissue>
    </source>
</reference>
<sequence length="519" mass="55790">MISNSGGGGALSDDATSGMGGNGGANQGLKKGPWTTAEDAVLVEYVKRHGEGNWNSVQKNSGLSRCGKSCRLRWANHLRPNLKKGAFSPEEERLIVELHAKLGNKWARMAAQLPGRTDNEIKNYWNTRVKRRQRAGLPLYPQGVQKEALHQQQQQPVLSHSSSSMFSPFLSSPQQTKPSFNPTLSLFDQVNFTTSANPISSHANSSFLSNPSSQFKFFPNNNAGYTMPLSPVSPFQSSMSSLYNHSLTPSQLLSQSPVQFNSGSFDGSFNLNQPIVGSQFHPIVAVPGMNLKLPASPSPLQQTTSASSGATGDDYMISQSTTANTYVVAQPLSQDTSGLLDDMLKEAETLSRNENSKEENCVVQFGNAQAEDNSMAASNKGKHVLDGIVQNGAGQHMWSAYGNRQATPENQWADSCAAQAHAGMKRKKEQMEEIACMDDDLLSLLDWHHGYGDVSIGQLTNGIGANMGLDHTSPFSAPAATTTAATAATATATATTSTTNPSLKQGMESCEWYTMPSIC</sequence>
<dbReference type="EMBL" id="QGNW01000101">
    <property type="protein sequence ID" value="RVW97488.1"/>
    <property type="molecule type" value="Genomic_DNA"/>
</dbReference>
<dbReference type="Gene3D" id="1.10.10.60">
    <property type="entry name" value="Homeodomain-like"/>
    <property type="match status" value="2"/>
</dbReference>
<dbReference type="Gramene" id="Vitis12g00507.t01">
    <property type="protein sequence ID" value="Vitis12g00507.t01.CDS"/>
    <property type="gene ID" value="Vitis12g00507"/>
</dbReference>
<dbReference type="SMART" id="SM00717">
    <property type="entry name" value="SANT"/>
    <property type="match status" value="2"/>
</dbReference>
<comment type="caution">
    <text evidence="11">The sequence shown here is derived from an EMBL/GenBank/DDBJ whole genome shotgun (WGS) entry which is preliminary data.</text>
</comment>
<evidence type="ECO:0000256" key="5">
    <source>
        <dbReference type="ARBA" id="ARBA00023159"/>
    </source>
</evidence>
<feature type="domain" description="HTH myb-type" evidence="10">
    <location>
        <begin position="26"/>
        <end position="78"/>
    </location>
</feature>
<dbReference type="GO" id="GO:0090406">
    <property type="term" value="C:pollen tube"/>
    <property type="evidence" value="ECO:0007669"/>
    <property type="project" value="UniProtKB-ARBA"/>
</dbReference>
<dbReference type="CDD" id="cd00167">
    <property type="entry name" value="SANT"/>
    <property type="match status" value="2"/>
</dbReference>
<feature type="compositionally biased region" description="Gly residues" evidence="8">
    <location>
        <begin position="1"/>
        <end position="10"/>
    </location>
</feature>
<dbReference type="KEGG" id="vvi:100253438"/>
<dbReference type="AlphaFoldDB" id="A0A438IL94"/>
<accession>A0A438IL94</accession>
<evidence type="ECO:0000256" key="6">
    <source>
        <dbReference type="ARBA" id="ARBA00023163"/>
    </source>
</evidence>
<proteinExistence type="predicted"/>
<dbReference type="Proteomes" id="UP000288805">
    <property type="component" value="Unassembled WGS sequence"/>
</dbReference>
<evidence type="ECO:0000256" key="1">
    <source>
        <dbReference type="ARBA" id="ARBA00004123"/>
    </source>
</evidence>
<feature type="compositionally biased region" description="Low complexity" evidence="8">
    <location>
        <begin position="158"/>
        <end position="173"/>
    </location>
</feature>
<dbReference type="Pfam" id="PF00249">
    <property type="entry name" value="Myb_DNA-binding"/>
    <property type="match status" value="2"/>
</dbReference>
<dbReference type="PANTHER" id="PTHR47995:SF18">
    <property type="entry name" value="TRANSCRIPTION FACTOR MYB65"/>
    <property type="match status" value="1"/>
</dbReference>
<evidence type="ECO:0000259" key="10">
    <source>
        <dbReference type="PROSITE" id="PS51294"/>
    </source>
</evidence>
<evidence type="ECO:0000256" key="8">
    <source>
        <dbReference type="SAM" id="MobiDB-lite"/>
    </source>
</evidence>
<comment type="subcellular location">
    <subcellularLocation>
        <location evidence="1">Nucleus</location>
    </subcellularLocation>
</comment>
<keyword evidence="2" id="KW-0677">Repeat</keyword>
<keyword evidence="4" id="KW-0238">DNA-binding</keyword>
<evidence type="ECO:0000256" key="3">
    <source>
        <dbReference type="ARBA" id="ARBA00023015"/>
    </source>
</evidence>
<dbReference type="PROSITE" id="PS51294">
    <property type="entry name" value="HTH_MYB"/>
    <property type="match status" value="2"/>
</dbReference>
<evidence type="ECO:0000259" key="9">
    <source>
        <dbReference type="PROSITE" id="PS50090"/>
    </source>
</evidence>
<feature type="domain" description="HTH myb-type" evidence="10">
    <location>
        <begin position="79"/>
        <end position="133"/>
    </location>
</feature>
<feature type="domain" description="Myb-like" evidence="9">
    <location>
        <begin position="79"/>
        <end position="129"/>
    </location>
</feature>
<dbReference type="InterPro" id="IPR009057">
    <property type="entry name" value="Homeodomain-like_sf"/>
</dbReference>
<dbReference type="OrthoDB" id="2143914at2759"/>
<keyword evidence="3" id="KW-0805">Transcription regulation</keyword>
<dbReference type="GO" id="GO:0003700">
    <property type="term" value="F:DNA-binding transcription factor activity"/>
    <property type="evidence" value="ECO:0007669"/>
    <property type="project" value="UniProtKB-ARBA"/>
</dbReference>
<evidence type="ECO:0000256" key="4">
    <source>
        <dbReference type="ARBA" id="ARBA00023125"/>
    </source>
</evidence>
<evidence type="ECO:0000313" key="12">
    <source>
        <dbReference type="Proteomes" id="UP000288805"/>
    </source>
</evidence>
<keyword evidence="6" id="KW-0804">Transcription</keyword>
<dbReference type="InterPro" id="IPR017930">
    <property type="entry name" value="Myb_dom"/>
</dbReference>
<gene>
    <name evidence="11" type="primary">MYB101</name>
    <name evidence="11" type="ORF">CK203_026240</name>
</gene>
<dbReference type="PROSITE" id="PS00175">
    <property type="entry name" value="PG_MUTASE"/>
    <property type="match status" value="1"/>
</dbReference>
<dbReference type="GO" id="GO:0005634">
    <property type="term" value="C:nucleus"/>
    <property type="evidence" value="ECO:0007669"/>
    <property type="project" value="UniProtKB-SubCell"/>
</dbReference>
<dbReference type="GO" id="GO:0080092">
    <property type="term" value="P:regulation of pollen tube growth"/>
    <property type="evidence" value="ECO:0007669"/>
    <property type="project" value="UniProtKB-ARBA"/>
</dbReference>
<dbReference type="GO" id="GO:0003824">
    <property type="term" value="F:catalytic activity"/>
    <property type="evidence" value="ECO:0007669"/>
    <property type="project" value="InterPro"/>
</dbReference>
<feature type="region of interest" description="Disordered" evidence="8">
    <location>
        <begin position="145"/>
        <end position="177"/>
    </location>
</feature>
<dbReference type="PANTHER" id="PTHR47995">
    <property type="entry name" value="TRANSCRIPTION FACTOR MYB33-RELATED"/>
    <property type="match status" value="1"/>
</dbReference>
<evidence type="ECO:0000313" key="11">
    <source>
        <dbReference type="EMBL" id="RVW97488.1"/>
    </source>
</evidence>
<dbReference type="PROSITE" id="PS50090">
    <property type="entry name" value="MYB_LIKE"/>
    <property type="match status" value="2"/>
</dbReference>
<dbReference type="InterPro" id="IPR001345">
    <property type="entry name" value="PG/BPGM_mutase_AS"/>
</dbReference>
<dbReference type="FunFam" id="1.10.10.60:FF:000001">
    <property type="entry name" value="MYB-related transcription factor"/>
    <property type="match status" value="1"/>
</dbReference>
<evidence type="ECO:0000256" key="2">
    <source>
        <dbReference type="ARBA" id="ARBA00022737"/>
    </source>
</evidence>
<dbReference type="SUPFAM" id="SSF46689">
    <property type="entry name" value="Homeodomain-like"/>
    <property type="match status" value="1"/>
</dbReference>
<dbReference type="GO" id="GO:0048235">
    <property type="term" value="P:pollen sperm cell differentiation"/>
    <property type="evidence" value="ECO:0007669"/>
    <property type="project" value="UniProtKB-ARBA"/>
</dbReference>
<feature type="domain" description="Myb-like" evidence="9">
    <location>
        <begin position="26"/>
        <end position="78"/>
    </location>
</feature>